<gene>
    <name evidence="2" type="ORF">Cob_v005134</name>
</gene>
<dbReference type="AlphaFoldDB" id="A0A484FW65"/>
<protein>
    <submittedName>
        <fullName evidence="2">Uncharacterized protein</fullName>
    </submittedName>
</protein>
<organism evidence="2 3">
    <name type="scientific">Colletotrichum orbiculare (strain 104-T / ATCC 96160 / CBS 514.97 / LARS 414 / MAFF 240422)</name>
    <name type="common">Cucumber anthracnose fungus</name>
    <name type="synonym">Colletotrichum lagenarium</name>
    <dbReference type="NCBI Taxonomy" id="1213857"/>
    <lineage>
        <taxon>Eukaryota</taxon>
        <taxon>Fungi</taxon>
        <taxon>Dikarya</taxon>
        <taxon>Ascomycota</taxon>
        <taxon>Pezizomycotina</taxon>
        <taxon>Sordariomycetes</taxon>
        <taxon>Hypocreomycetidae</taxon>
        <taxon>Glomerellales</taxon>
        <taxon>Glomerellaceae</taxon>
        <taxon>Colletotrichum</taxon>
        <taxon>Colletotrichum orbiculare species complex</taxon>
    </lineage>
</organism>
<evidence type="ECO:0000256" key="1">
    <source>
        <dbReference type="SAM" id="MobiDB-lite"/>
    </source>
</evidence>
<proteinExistence type="predicted"/>
<evidence type="ECO:0000313" key="2">
    <source>
        <dbReference type="EMBL" id="TDZ22290.1"/>
    </source>
</evidence>
<sequence length="112" mass="12439">MTRQRRQLVGRPKPSSHRTFSTPPIATSKNKPQGRRCQTNLAQKPPPPPQRLRSSRGDACRHPAHGPRTCGNPATRTSYLEIKRGLGKHLPKKDILSHTNGGCLTRLPFSGF</sequence>
<name>A0A484FW65_COLOR</name>
<feature type="compositionally biased region" description="Polar residues" evidence="1">
    <location>
        <begin position="17"/>
        <end position="42"/>
    </location>
</feature>
<feature type="region of interest" description="Disordered" evidence="1">
    <location>
        <begin position="1"/>
        <end position="76"/>
    </location>
</feature>
<dbReference type="Proteomes" id="UP000014480">
    <property type="component" value="Unassembled WGS sequence"/>
</dbReference>
<accession>A0A484FW65</accession>
<comment type="caution">
    <text evidence="2">The sequence shown here is derived from an EMBL/GenBank/DDBJ whole genome shotgun (WGS) entry which is preliminary data.</text>
</comment>
<keyword evidence="3" id="KW-1185">Reference proteome</keyword>
<reference evidence="3" key="2">
    <citation type="journal article" date="2019" name="Mol. Plant Microbe Interact.">
        <title>Genome sequence resources for four phytopathogenic fungi from the Colletotrichum orbiculare species complex.</title>
        <authorList>
            <person name="Gan P."/>
            <person name="Tsushima A."/>
            <person name="Narusaka M."/>
            <person name="Narusaka Y."/>
            <person name="Takano Y."/>
            <person name="Kubo Y."/>
            <person name="Shirasu K."/>
        </authorList>
    </citation>
    <scope>GENOME REANNOTATION</scope>
    <source>
        <strain evidence="3">104-T / ATCC 96160 / CBS 514.97 / LARS 414 / MAFF 240422</strain>
    </source>
</reference>
<reference evidence="3" key="1">
    <citation type="journal article" date="2013" name="New Phytol.">
        <title>Comparative genomic and transcriptomic analyses reveal the hemibiotrophic stage shift of Colletotrichum fungi.</title>
        <authorList>
            <person name="Gan P."/>
            <person name="Ikeda K."/>
            <person name="Irieda H."/>
            <person name="Narusaka M."/>
            <person name="O'Connell R.J."/>
            <person name="Narusaka Y."/>
            <person name="Takano Y."/>
            <person name="Kubo Y."/>
            <person name="Shirasu K."/>
        </authorList>
    </citation>
    <scope>NUCLEOTIDE SEQUENCE [LARGE SCALE GENOMIC DNA]</scope>
    <source>
        <strain evidence="3">104-T / ATCC 96160 / CBS 514.97 / LARS 414 / MAFF 240422</strain>
    </source>
</reference>
<evidence type="ECO:0000313" key="3">
    <source>
        <dbReference type="Proteomes" id="UP000014480"/>
    </source>
</evidence>
<dbReference type="EMBL" id="AMCV02000011">
    <property type="protein sequence ID" value="TDZ22290.1"/>
    <property type="molecule type" value="Genomic_DNA"/>
</dbReference>